<dbReference type="OrthoDB" id="1121673at2"/>
<name>A0A4Q1K7C7_9FLAO</name>
<dbReference type="SUPFAM" id="SSF55486">
    <property type="entry name" value="Metalloproteases ('zincins'), catalytic domain"/>
    <property type="match status" value="1"/>
</dbReference>
<dbReference type="PROSITE" id="PS51257">
    <property type="entry name" value="PROKAR_LIPOPROTEIN"/>
    <property type="match status" value="1"/>
</dbReference>
<dbReference type="EMBL" id="SBKO01000001">
    <property type="protein sequence ID" value="RXR21385.1"/>
    <property type="molecule type" value="Genomic_DNA"/>
</dbReference>
<feature type="chain" id="PRO_5020706014" evidence="1">
    <location>
        <begin position="22"/>
        <end position="257"/>
    </location>
</feature>
<protein>
    <submittedName>
        <fullName evidence="2">Membrane metalloprotease</fullName>
    </submittedName>
</protein>
<proteinExistence type="predicted"/>
<keyword evidence="3" id="KW-1185">Reference proteome</keyword>
<keyword evidence="2" id="KW-0645">Protease</keyword>
<evidence type="ECO:0000313" key="2">
    <source>
        <dbReference type="EMBL" id="RXR21385.1"/>
    </source>
</evidence>
<dbReference type="GO" id="GO:0008237">
    <property type="term" value="F:metallopeptidase activity"/>
    <property type="evidence" value="ECO:0007669"/>
    <property type="project" value="UniProtKB-KW"/>
</dbReference>
<accession>A0A4Q1K7C7</accession>
<reference evidence="3" key="1">
    <citation type="submission" date="2019-01" db="EMBL/GenBank/DDBJ databases">
        <title>Cytophagaceae bacterium strain CAR-16.</title>
        <authorList>
            <person name="Chen W.-M."/>
        </authorList>
    </citation>
    <scope>NUCLEOTIDE SEQUENCE [LARGE SCALE GENOMIC DNA]</scope>
    <source>
        <strain evidence="3">LLJ-11</strain>
    </source>
</reference>
<dbReference type="AlphaFoldDB" id="A0A4Q1K7C7"/>
<evidence type="ECO:0000256" key="1">
    <source>
        <dbReference type="SAM" id="SignalP"/>
    </source>
</evidence>
<organism evidence="2 3">
    <name type="scientific">Flavobacterium amnicola</name>
    <dbReference type="NCBI Taxonomy" id="2506422"/>
    <lineage>
        <taxon>Bacteria</taxon>
        <taxon>Pseudomonadati</taxon>
        <taxon>Bacteroidota</taxon>
        <taxon>Flavobacteriia</taxon>
        <taxon>Flavobacteriales</taxon>
        <taxon>Flavobacteriaceae</taxon>
        <taxon>Flavobacterium</taxon>
    </lineage>
</organism>
<dbReference type="GO" id="GO:0006508">
    <property type="term" value="P:proteolysis"/>
    <property type="evidence" value="ECO:0007669"/>
    <property type="project" value="UniProtKB-KW"/>
</dbReference>
<evidence type="ECO:0000313" key="3">
    <source>
        <dbReference type="Proteomes" id="UP000290283"/>
    </source>
</evidence>
<dbReference type="InterPro" id="IPR024079">
    <property type="entry name" value="MetalloPept_cat_dom_sf"/>
</dbReference>
<keyword evidence="1" id="KW-0732">Signal</keyword>
<feature type="signal peptide" evidence="1">
    <location>
        <begin position="1"/>
        <end position="21"/>
    </location>
</feature>
<comment type="caution">
    <text evidence="2">The sequence shown here is derived from an EMBL/GenBank/DDBJ whole genome shotgun (WGS) entry which is preliminary data.</text>
</comment>
<gene>
    <name evidence="2" type="ORF">EQG63_05435</name>
</gene>
<dbReference type="Proteomes" id="UP000290283">
    <property type="component" value="Unassembled WGS sequence"/>
</dbReference>
<sequence>MKLLKITCLFFLMAISGCSSDSNSNSNTIENGVNKAPNQKATGSSANDLLAATKYNKLVIEILYVKNFKPATQTITNLQNFLAARLNKPGGIVITQREINPTGFSPYDINEIVSLENAYRTKYNNGTTIALYMFFADGNASGDTSTSFTLGSAYRNTSFVIYENTIKNNSGGIGQPTTVNLETTVILHEMCHLLGLVNLGSPMQTPHLDFSHDKHCNDDTCLMYWEAENNGALSMILGGVPDLDTNCLNDLIANGGK</sequence>
<keyword evidence="2" id="KW-0482">Metalloprotease</keyword>
<dbReference type="RefSeq" id="WP_129435216.1">
    <property type="nucleotide sequence ID" value="NZ_SBKO01000001.1"/>
</dbReference>
<dbReference type="Gene3D" id="3.40.390.10">
    <property type="entry name" value="Collagenase (Catalytic Domain)"/>
    <property type="match status" value="1"/>
</dbReference>
<keyword evidence="2" id="KW-0378">Hydrolase</keyword>